<protein>
    <submittedName>
        <fullName evidence="8">Orf69</fullName>
    </submittedName>
</protein>
<keyword evidence="7" id="KW-0472">Membrane</keyword>
<keyword evidence="2" id="KW-1048">Host nucleus</keyword>
<evidence type="ECO:0000256" key="6">
    <source>
        <dbReference type="ARBA" id="ARBA00022870"/>
    </source>
</evidence>
<keyword evidence="1" id="KW-0597">Phosphoprotein</keyword>
<dbReference type="Proteomes" id="UP000168428">
    <property type="component" value="Segment"/>
</dbReference>
<name>A0A068ADI3_9GAMA</name>
<evidence type="ECO:0000313" key="8">
    <source>
        <dbReference type="EMBL" id="AIA62107.1"/>
    </source>
</evidence>
<keyword evidence="5" id="KW-0862">Zinc</keyword>
<accession>A0A068ADI3</accession>
<evidence type="ECO:0000256" key="7">
    <source>
        <dbReference type="ARBA" id="ARBA00023136"/>
    </source>
</evidence>
<dbReference type="GO" id="GO:0008270">
    <property type="term" value="F:zinc ion binding"/>
    <property type="evidence" value="ECO:0007669"/>
    <property type="project" value="UniProtKB-KW"/>
</dbReference>
<dbReference type="HAMAP" id="MF_04023">
    <property type="entry name" value="HSV_NEC1"/>
    <property type="match status" value="1"/>
</dbReference>
<dbReference type="KEGG" id="vg:19735545"/>
<keyword evidence="3" id="KW-0479">Metal-binding</keyword>
<dbReference type="EMBL" id="KF274499">
    <property type="protein sequence ID" value="AIA62107.1"/>
    <property type="molecule type" value="Genomic_DNA"/>
</dbReference>
<dbReference type="GO" id="GO:0046765">
    <property type="term" value="P:viral budding from nuclear membrane"/>
    <property type="evidence" value="ECO:0007669"/>
    <property type="project" value="InterPro"/>
</dbReference>
<evidence type="ECO:0000256" key="5">
    <source>
        <dbReference type="ARBA" id="ARBA00022833"/>
    </source>
</evidence>
<evidence type="ECO:0000256" key="3">
    <source>
        <dbReference type="ARBA" id="ARBA00022723"/>
    </source>
</evidence>
<evidence type="ECO:0000256" key="1">
    <source>
        <dbReference type="ARBA" id="ARBA00022553"/>
    </source>
</evidence>
<dbReference type="OrthoDB" id="9041at10239"/>
<gene>
    <name evidence="8" type="ORF">ALHV2gp67</name>
</gene>
<evidence type="ECO:0000256" key="2">
    <source>
        <dbReference type="ARBA" id="ARBA00022562"/>
    </source>
</evidence>
<sequence>MHKIQKMSCASSIRSKYTLKRKRLNSVKSAPLKKKKIFLSTSDFFAGVSINYELGKDFLREMDTPICTSNTVFLPIKFSDVAPGRCLTLSPYGHSSVLGFHCQDCKPENSAGFTQSPQSAETNELLSVNLCFLNNVEKVVQHKAFYLSLLGHSMNTVKQSLGQPSLLYCYTVLKKFYPQLFPIFTANGPLLTMYIIFTAPTLHVSEAVLRILSDNVENHNLSVDCFKGHYILSIEPQVLEESNLNVSISKICDLVAQLDFSDELKQEYVNGSTLIANFLG</sequence>
<keyword evidence="6" id="KW-1043">Host membrane</keyword>
<evidence type="ECO:0000256" key="4">
    <source>
        <dbReference type="ARBA" id="ARBA00022771"/>
    </source>
</evidence>
<dbReference type="GeneID" id="19735545"/>
<keyword evidence="9" id="KW-1185">Reference proteome</keyword>
<keyword evidence="4" id="KW-0863">Zinc-finger</keyword>
<evidence type="ECO:0000313" key="9">
    <source>
        <dbReference type="Proteomes" id="UP000168428"/>
    </source>
</evidence>
<dbReference type="InterPro" id="IPR021152">
    <property type="entry name" value="Herpes_UL31"/>
</dbReference>
<reference evidence="8 9" key="1">
    <citation type="journal article" date="2014" name="Vet. Microbiol.">
        <title>Malignant catarrhal fever in American bison (Bison bison) experimentally infected with alcelaphine herpesvirus 2.</title>
        <authorList>
            <person name="Taus N.S."/>
            <person name="O'Toole D."/>
            <person name="Herndon D.R."/>
            <person name="Cunha C.W."/>
            <person name="Warg J.V."/>
            <person name="Seal B.S."/>
            <person name="Brooking A."/>
            <person name="Li H."/>
        </authorList>
    </citation>
    <scope>NUCLEOTIDE SEQUENCE [LARGE SCALE GENOMIC DNA]</scope>
    <source>
        <strain evidence="8">Topi-AlHV-2</strain>
    </source>
</reference>
<proteinExistence type="inferred from homology"/>
<dbReference type="RefSeq" id="YP_009044453.1">
    <property type="nucleotide sequence ID" value="NC_024382.1"/>
</dbReference>
<organism evidence="8 9">
    <name type="scientific">Alcelaphine gammaherpesvirus 2</name>
    <dbReference type="NCBI Taxonomy" id="138184"/>
    <lineage>
        <taxon>Viruses</taxon>
        <taxon>Duplodnaviria</taxon>
        <taxon>Heunggongvirae</taxon>
        <taxon>Peploviricota</taxon>
        <taxon>Herviviricetes</taxon>
        <taxon>Herpesvirales</taxon>
        <taxon>Orthoherpesviridae</taxon>
        <taxon>Gammaherpesvirinae</taxon>
        <taxon>Macavirus</taxon>
        <taxon>Macavirus alcelaphinegamma2</taxon>
    </lineage>
</organism>
<dbReference type="Pfam" id="PF02718">
    <property type="entry name" value="Herpes_UL31"/>
    <property type="match status" value="1"/>
</dbReference>